<dbReference type="STRING" id="1618387.UW44_C0001G0049"/>
<evidence type="ECO:0000256" key="1">
    <source>
        <dbReference type="ARBA" id="ARBA00004651"/>
    </source>
</evidence>
<name>A0A0G1K886_9BACT</name>
<evidence type="ECO:0000256" key="8">
    <source>
        <dbReference type="SAM" id="Phobius"/>
    </source>
</evidence>
<dbReference type="PANTHER" id="PTHR33908">
    <property type="entry name" value="MANNOSYLTRANSFERASE YKCB-RELATED"/>
    <property type="match status" value="1"/>
</dbReference>
<reference evidence="10 11" key="1">
    <citation type="journal article" date="2015" name="Nature">
        <title>rRNA introns, odd ribosomes, and small enigmatic genomes across a large radiation of phyla.</title>
        <authorList>
            <person name="Brown C.T."/>
            <person name="Hug L.A."/>
            <person name="Thomas B.C."/>
            <person name="Sharon I."/>
            <person name="Castelle C.J."/>
            <person name="Singh A."/>
            <person name="Wilkins M.J."/>
            <person name="Williams K.H."/>
            <person name="Banfield J.F."/>
        </authorList>
    </citation>
    <scope>NUCLEOTIDE SEQUENCE [LARGE SCALE GENOMIC DNA]</scope>
</reference>
<dbReference type="Proteomes" id="UP000034006">
    <property type="component" value="Unassembled WGS sequence"/>
</dbReference>
<sequence length="484" mass="55531">MGVVFLFVLVTSFIFRIVSLRNNLSFWNDESHTALMSRGIMEYGKPVTSYGSSMGVYQLALYYLTALFFKLFSISEFTGRLPSALAGAMLVTAGFVIGKKILNSKRALIVSFLIGFSQIQLAWSTQLRPYIWLELFTLLISYFLYQYIKSPWKLFNKNLAISVILSLTSCLFHGTGLLNLALVCLVIVYKIIKHQKFIYLLTIPIFGVVGALIVFSSMAGGWAFVRDIIFKVYLSPLHYRIFLTHNYLWLIVGAIIGFLTLFRRNRELSILLGGSIVFIFAVAIFKINPNYVRYSLPAFPLMYILFAEGVVSVVEKITKKEYLRWLLIALTLALLSLTGKFVFWPKNYYSINADVRENPIVDYKLAFNKIKDLIGDNQDIIVMDAWNDRVPWYLPGQNYIYLVKDGAGKTDSVFGEEMIGTIPEFEVERESFPSGIVIVEDWQSQTPEDMKDHIRKNLKFEFMVQDLPYNEDDHWGISVYSWGI</sequence>
<feature type="transmembrane region" description="Helical" evidence="8">
    <location>
        <begin position="47"/>
        <end position="69"/>
    </location>
</feature>
<feature type="transmembrane region" description="Helical" evidence="8">
    <location>
        <begin position="130"/>
        <end position="148"/>
    </location>
</feature>
<comment type="subcellular location">
    <subcellularLocation>
        <location evidence="1">Cell membrane</location>
        <topology evidence="1">Multi-pass membrane protein</topology>
    </subcellularLocation>
</comment>
<keyword evidence="2" id="KW-1003">Cell membrane</keyword>
<feature type="transmembrane region" description="Helical" evidence="8">
    <location>
        <begin position="81"/>
        <end position="101"/>
    </location>
</feature>
<evidence type="ECO:0000256" key="3">
    <source>
        <dbReference type="ARBA" id="ARBA00022676"/>
    </source>
</evidence>
<dbReference type="InterPro" id="IPR038731">
    <property type="entry name" value="RgtA/B/C-like"/>
</dbReference>
<evidence type="ECO:0000313" key="11">
    <source>
        <dbReference type="Proteomes" id="UP000034006"/>
    </source>
</evidence>
<evidence type="ECO:0000256" key="6">
    <source>
        <dbReference type="ARBA" id="ARBA00022989"/>
    </source>
</evidence>
<organism evidence="10 11">
    <name type="scientific">Candidatus Collierbacteria bacterium GW2011_GWB2_44_22</name>
    <dbReference type="NCBI Taxonomy" id="1618387"/>
    <lineage>
        <taxon>Bacteria</taxon>
        <taxon>Candidatus Collieribacteriota</taxon>
    </lineage>
</organism>
<feature type="transmembrane region" description="Helical" evidence="8">
    <location>
        <begin position="294"/>
        <end position="313"/>
    </location>
</feature>
<comment type="caution">
    <text evidence="10">The sequence shown here is derived from an EMBL/GenBank/DDBJ whole genome shotgun (WGS) entry which is preliminary data.</text>
</comment>
<protein>
    <recommendedName>
        <fullName evidence="9">Glycosyltransferase RgtA/B/C/D-like domain-containing protein</fullName>
    </recommendedName>
</protein>
<keyword evidence="4" id="KW-0808">Transferase</keyword>
<dbReference type="GO" id="GO:0009103">
    <property type="term" value="P:lipopolysaccharide biosynthetic process"/>
    <property type="evidence" value="ECO:0007669"/>
    <property type="project" value="UniProtKB-ARBA"/>
</dbReference>
<evidence type="ECO:0000256" key="2">
    <source>
        <dbReference type="ARBA" id="ARBA00022475"/>
    </source>
</evidence>
<keyword evidence="7 8" id="KW-0472">Membrane</keyword>
<evidence type="ECO:0000256" key="7">
    <source>
        <dbReference type="ARBA" id="ARBA00023136"/>
    </source>
</evidence>
<dbReference type="GO" id="GO:0016763">
    <property type="term" value="F:pentosyltransferase activity"/>
    <property type="evidence" value="ECO:0007669"/>
    <property type="project" value="TreeGrafter"/>
</dbReference>
<dbReference type="GO" id="GO:0005886">
    <property type="term" value="C:plasma membrane"/>
    <property type="evidence" value="ECO:0007669"/>
    <property type="project" value="UniProtKB-SubCell"/>
</dbReference>
<proteinExistence type="predicted"/>
<feature type="transmembrane region" description="Helical" evidence="8">
    <location>
        <begin position="197"/>
        <end position="225"/>
    </location>
</feature>
<feature type="transmembrane region" description="Helical" evidence="8">
    <location>
        <begin position="268"/>
        <end position="288"/>
    </location>
</feature>
<feature type="transmembrane region" description="Helical" evidence="8">
    <location>
        <begin position="325"/>
        <end position="344"/>
    </location>
</feature>
<evidence type="ECO:0000259" key="9">
    <source>
        <dbReference type="Pfam" id="PF13231"/>
    </source>
</evidence>
<dbReference type="EMBL" id="LCIH01000001">
    <property type="protein sequence ID" value="KKT52497.1"/>
    <property type="molecule type" value="Genomic_DNA"/>
</dbReference>
<keyword evidence="5 8" id="KW-0812">Transmembrane</keyword>
<feature type="domain" description="Glycosyltransferase RgtA/B/C/D-like" evidence="9">
    <location>
        <begin position="61"/>
        <end position="217"/>
    </location>
</feature>
<keyword evidence="6 8" id="KW-1133">Transmembrane helix</keyword>
<dbReference type="AlphaFoldDB" id="A0A0G1K886"/>
<feature type="transmembrane region" description="Helical" evidence="8">
    <location>
        <begin position="237"/>
        <end position="261"/>
    </location>
</feature>
<gene>
    <name evidence="10" type="ORF">UW44_C0001G0049</name>
</gene>
<evidence type="ECO:0000256" key="5">
    <source>
        <dbReference type="ARBA" id="ARBA00022692"/>
    </source>
</evidence>
<dbReference type="Pfam" id="PF13231">
    <property type="entry name" value="PMT_2"/>
    <property type="match status" value="1"/>
</dbReference>
<dbReference type="PANTHER" id="PTHR33908:SF11">
    <property type="entry name" value="MEMBRANE PROTEIN"/>
    <property type="match status" value="1"/>
</dbReference>
<accession>A0A0G1K886</accession>
<evidence type="ECO:0000313" key="10">
    <source>
        <dbReference type="EMBL" id="KKT52497.1"/>
    </source>
</evidence>
<feature type="transmembrane region" description="Helical" evidence="8">
    <location>
        <begin position="160"/>
        <end position="188"/>
    </location>
</feature>
<evidence type="ECO:0000256" key="4">
    <source>
        <dbReference type="ARBA" id="ARBA00022679"/>
    </source>
</evidence>
<keyword evidence="3" id="KW-0328">Glycosyltransferase</keyword>
<dbReference type="InterPro" id="IPR050297">
    <property type="entry name" value="LipidA_mod_glycosyltrf_83"/>
</dbReference>